<sequence>MTSFALVLATTMPATAQESVAPQGSALEAQRANGLPLTSFYDPDGADLSVPGTLVRTEAGMGYDLPHGIVATRIAYASRDANGIPVMTTGVVLQPPGEAPEGGWPLIAWGHGTAGVARPCAPSLMKDLYYGWDGIFIYPLMGYAVVATDYSGLGTPGPHQLLSLEAQGQDVINSVPAARAAVPTLSDDWVMVGHSQGGATAIQVSAMEHGIDDPTYLGAISIAPATDYHAMWKLFPDGMASGGMALVAAGIRAADPSFDPETMVGPQIAEVLPELEQEACFGAAMELVASLPGARQPSNWPDAPGVRRFTDANRPYLQPGRGPLLVLLGENDPAIPLDITKRAIGERCKLQDEVSLETYPGMDHAQVIHASFPRQLEWIADRFAGRPAERNCPG</sequence>
<dbReference type="PANTHER" id="PTHR34853:SF1">
    <property type="entry name" value="LIPASE 5"/>
    <property type="match status" value="1"/>
</dbReference>
<gene>
    <name evidence="1" type="ORF">ABDJ38_05925</name>
</gene>
<dbReference type="GO" id="GO:0016787">
    <property type="term" value="F:hydrolase activity"/>
    <property type="evidence" value="ECO:0007669"/>
    <property type="project" value="UniProtKB-KW"/>
</dbReference>
<dbReference type="EMBL" id="JBDLBR010000002">
    <property type="protein sequence ID" value="MEN7536704.1"/>
    <property type="molecule type" value="Genomic_DNA"/>
</dbReference>
<dbReference type="SUPFAM" id="SSF53474">
    <property type="entry name" value="alpha/beta-Hydrolases"/>
    <property type="match status" value="1"/>
</dbReference>
<proteinExistence type="predicted"/>
<keyword evidence="1" id="KW-0378">Hydrolase</keyword>
<dbReference type="Proteomes" id="UP001484535">
    <property type="component" value="Unassembled WGS sequence"/>
</dbReference>
<comment type="caution">
    <text evidence="1">The sequence shown here is derived from an EMBL/GenBank/DDBJ whole genome shotgun (WGS) entry which is preliminary data.</text>
</comment>
<dbReference type="PANTHER" id="PTHR34853">
    <property type="match status" value="1"/>
</dbReference>
<dbReference type="PIRSF" id="PIRSF029171">
    <property type="entry name" value="Esterase_LipA"/>
    <property type="match status" value="1"/>
</dbReference>
<accession>A0ABV0CV12</accession>
<dbReference type="InterPro" id="IPR029058">
    <property type="entry name" value="AB_hydrolase_fold"/>
</dbReference>
<evidence type="ECO:0000313" key="2">
    <source>
        <dbReference type="Proteomes" id="UP001484535"/>
    </source>
</evidence>
<dbReference type="RefSeq" id="WP_346784157.1">
    <property type="nucleotide sequence ID" value="NZ_JBDLBR010000002.1"/>
</dbReference>
<reference evidence="1 2" key="1">
    <citation type="submission" date="2024-05" db="EMBL/GenBank/DDBJ databases">
        <authorList>
            <person name="Park S."/>
        </authorList>
    </citation>
    <scope>NUCLEOTIDE SEQUENCE [LARGE SCALE GENOMIC DNA]</scope>
    <source>
        <strain evidence="1 2">DGU5</strain>
    </source>
</reference>
<organism evidence="1 2">
    <name type="scientific">Aurantiacibacter flavus</name>
    <dbReference type="NCBI Taxonomy" id="3145232"/>
    <lineage>
        <taxon>Bacteria</taxon>
        <taxon>Pseudomonadati</taxon>
        <taxon>Pseudomonadota</taxon>
        <taxon>Alphaproteobacteria</taxon>
        <taxon>Sphingomonadales</taxon>
        <taxon>Erythrobacteraceae</taxon>
        <taxon>Aurantiacibacter</taxon>
    </lineage>
</organism>
<dbReference type="Pfam" id="PF03583">
    <property type="entry name" value="LIP"/>
    <property type="match status" value="1"/>
</dbReference>
<evidence type="ECO:0000313" key="1">
    <source>
        <dbReference type="EMBL" id="MEN7536704.1"/>
    </source>
</evidence>
<name>A0ABV0CV12_9SPHN</name>
<protein>
    <submittedName>
        <fullName evidence="1">Alpha/beta fold hydrolase</fullName>
    </submittedName>
</protein>
<dbReference type="Gene3D" id="3.40.50.1820">
    <property type="entry name" value="alpha/beta hydrolase"/>
    <property type="match status" value="2"/>
</dbReference>
<keyword evidence="2" id="KW-1185">Reference proteome</keyword>
<dbReference type="InterPro" id="IPR005152">
    <property type="entry name" value="Lipase_secreted"/>
</dbReference>